<evidence type="ECO:0000256" key="6">
    <source>
        <dbReference type="ARBA" id="ARBA00022655"/>
    </source>
</evidence>
<evidence type="ECO:0000259" key="13">
    <source>
        <dbReference type="Pfam" id="PF08546"/>
    </source>
</evidence>
<dbReference type="NCBIfam" id="TIGR00745">
    <property type="entry name" value="apbA_panE"/>
    <property type="match status" value="1"/>
</dbReference>
<dbReference type="UniPathway" id="UPA00028">
    <property type="reaction ID" value="UER00004"/>
</dbReference>
<comment type="pathway">
    <text evidence="2 11">Cofactor biosynthesis; (R)-pantothenate biosynthesis; (R)-pantoate from 3-methyl-2-oxobutanoate: step 2/2.</text>
</comment>
<dbReference type="GO" id="GO:0008677">
    <property type="term" value="F:2-dehydropantoate 2-reductase activity"/>
    <property type="evidence" value="ECO:0007669"/>
    <property type="project" value="UniProtKB-EC"/>
</dbReference>
<gene>
    <name evidence="14" type="ORF">D3874_15365</name>
</gene>
<dbReference type="InterPro" id="IPR051402">
    <property type="entry name" value="KPR-Related"/>
</dbReference>
<evidence type="ECO:0000313" key="15">
    <source>
        <dbReference type="Proteomes" id="UP000284605"/>
    </source>
</evidence>
<dbReference type="Pfam" id="PF02558">
    <property type="entry name" value="ApbA"/>
    <property type="match status" value="1"/>
</dbReference>
<dbReference type="EMBL" id="QYUK01000011">
    <property type="protein sequence ID" value="RJF88224.1"/>
    <property type="molecule type" value="Genomic_DNA"/>
</dbReference>
<keyword evidence="6 11" id="KW-0566">Pantothenate biosynthesis</keyword>
<evidence type="ECO:0000256" key="11">
    <source>
        <dbReference type="RuleBase" id="RU362068"/>
    </source>
</evidence>
<dbReference type="InterPro" id="IPR013328">
    <property type="entry name" value="6PGD_dom2"/>
</dbReference>
<evidence type="ECO:0000256" key="10">
    <source>
        <dbReference type="ARBA" id="ARBA00048793"/>
    </source>
</evidence>
<dbReference type="OrthoDB" id="247668at2"/>
<dbReference type="FunFam" id="1.10.1040.10:FF:000017">
    <property type="entry name" value="2-dehydropantoate 2-reductase"/>
    <property type="match status" value="1"/>
</dbReference>
<comment type="function">
    <text evidence="1 11">Catalyzes the NADPH-dependent reduction of ketopantoate into pantoic acid.</text>
</comment>
<dbReference type="RefSeq" id="WP_119778859.1">
    <property type="nucleotide sequence ID" value="NZ_QYUK01000011.1"/>
</dbReference>
<dbReference type="PANTHER" id="PTHR21708:SF26">
    <property type="entry name" value="2-DEHYDROPANTOATE 2-REDUCTASE"/>
    <property type="match status" value="1"/>
</dbReference>
<dbReference type="InterPro" id="IPR013752">
    <property type="entry name" value="KPA_reductase"/>
</dbReference>
<evidence type="ECO:0000256" key="8">
    <source>
        <dbReference type="ARBA" id="ARBA00023002"/>
    </source>
</evidence>
<keyword evidence="7 11" id="KW-0521">NADP</keyword>
<keyword evidence="15" id="KW-1185">Reference proteome</keyword>
<name>A0A418WE09_9PROT</name>
<dbReference type="Gene3D" id="1.10.1040.10">
    <property type="entry name" value="N-(1-d-carboxylethyl)-l-norvaline Dehydrogenase, domain 2"/>
    <property type="match status" value="1"/>
</dbReference>
<evidence type="ECO:0000256" key="2">
    <source>
        <dbReference type="ARBA" id="ARBA00004994"/>
    </source>
</evidence>
<evidence type="ECO:0000256" key="4">
    <source>
        <dbReference type="ARBA" id="ARBA00013014"/>
    </source>
</evidence>
<dbReference type="InterPro" id="IPR013332">
    <property type="entry name" value="KPR_N"/>
</dbReference>
<evidence type="ECO:0000256" key="7">
    <source>
        <dbReference type="ARBA" id="ARBA00022857"/>
    </source>
</evidence>
<evidence type="ECO:0000313" key="14">
    <source>
        <dbReference type="EMBL" id="RJF88224.1"/>
    </source>
</evidence>
<dbReference type="FunFam" id="3.40.50.720:FF:000307">
    <property type="entry name" value="2-dehydropantoate 2-reductase"/>
    <property type="match status" value="1"/>
</dbReference>
<dbReference type="InterPro" id="IPR008927">
    <property type="entry name" value="6-PGluconate_DH-like_C_sf"/>
</dbReference>
<feature type="domain" description="Ketopantoate reductase N-terminal" evidence="12">
    <location>
        <begin position="3"/>
        <end position="151"/>
    </location>
</feature>
<keyword evidence="8 11" id="KW-0560">Oxidoreductase</keyword>
<dbReference type="EC" id="1.1.1.169" evidence="4 11"/>
<comment type="similarity">
    <text evidence="3 11">Belongs to the ketopantoate reductase family.</text>
</comment>
<comment type="caution">
    <text evidence="14">The sequence shown here is derived from an EMBL/GenBank/DDBJ whole genome shotgun (WGS) entry which is preliminary data.</text>
</comment>
<evidence type="ECO:0000256" key="5">
    <source>
        <dbReference type="ARBA" id="ARBA00019465"/>
    </source>
</evidence>
<dbReference type="Proteomes" id="UP000284605">
    <property type="component" value="Unassembled WGS sequence"/>
</dbReference>
<dbReference type="Gene3D" id="3.40.50.720">
    <property type="entry name" value="NAD(P)-binding Rossmann-like Domain"/>
    <property type="match status" value="1"/>
</dbReference>
<dbReference type="InterPro" id="IPR003710">
    <property type="entry name" value="ApbA"/>
</dbReference>
<proteinExistence type="inferred from homology"/>
<evidence type="ECO:0000256" key="1">
    <source>
        <dbReference type="ARBA" id="ARBA00002919"/>
    </source>
</evidence>
<sequence length="306" mass="31394">MKIAVIGAGGVGGYFGAKLIQAGHDLAFVARGAHLTALQTQGLSVEGAAGEFTVRPVRAVRDPAAIGPCDIVLFAVKMYDVDAASALIGPLLGPDTLVLTLQNGIDAPHRLSRGLGARRVLGGAAYISAVISRPGVIRLAAPNARIEFAPVEAKLAPLAAEFADAGNKAGFTVDVGDNVDAVLWKKFCMLASLSGVTGLTRSAVGPIRDNPVTAAFLADAVRECVAVALARGVVLPDGLADGIIKTFSRLPALMKSSQLEDLERGRPLEVEDLSGAIVRLGAESGVPTPVHRAILAGLILHAGRVA</sequence>
<dbReference type="GO" id="GO:0005737">
    <property type="term" value="C:cytoplasm"/>
    <property type="evidence" value="ECO:0007669"/>
    <property type="project" value="TreeGrafter"/>
</dbReference>
<dbReference type="AlphaFoldDB" id="A0A418WE09"/>
<dbReference type="SUPFAM" id="SSF51735">
    <property type="entry name" value="NAD(P)-binding Rossmann-fold domains"/>
    <property type="match status" value="1"/>
</dbReference>
<accession>A0A418WE09</accession>
<dbReference type="PANTHER" id="PTHR21708">
    <property type="entry name" value="PROBABLE 2-DEHYDROPANTOATE 2-REDUCTASE"/>
    <property type="match status" value="1"/>
</dbReference>
<reference evidence="14 15" key="1">
    <citation type="submission" date="2018-09" db="EMBL/GenBank/DDBJ databases">
        <authorList>
            <person name="Zhu H."/>
        </authorList>
    </citation>
    <scope>NUCLEOTIDE SEQUENCE [LARGE SCALE GENOMIC DNA]</scope>
    <source>
        <strain evidence="14 15">K1W22B-8</strain>
    </source>
</reference>
<dbReference type="GO" id="GO:0015940">
    <property type="term" value="P:pantothenate biosynthetic process"/>
    <property type="evidence" value="ECO:0007669"/>
    <property type="project" value="UniProtKB-UniPathway"/>
</dbReference>
<dbReference type="InterPro" id="IPR036291">
    <property type="entry name" value="NAD(P)-bd_dom_sf"/>
</dbReference>
<evidence type="ECO:0000256" key="9">
    <source>
        <dbReference type="ARBA" id="ARBA00032024"/>
    </source>
</evidence>
<evidence type="ECO:0000256" key="3">
    <source>
        <dbReference type="ARBA" id="ARBA00007870"/>
    </source>
</evidence>
<protein>
    <recommendedName>
        <fullName evidence="5 11">2-dehydropantoate 2-reductase</fullName>
        <ecNumber evidence="4 11">1.1.1.169</ecNumber>
    </recommendedName>
    <alternativeName>
        <fullName evidence="9 11">Ketopantoate reductase</fullName>
    </alternativeName>
</protein>
<dbReference type="Pfam" id="PF08546">
    <property type="entry name" value="ApbA_C"/>
    <property type="match status" value="1"/>
</dbReference>
<organism evidence="14 15">
    <name type="scientific">Oleomonas cavernae</name>
    <dbReference type="NCBI Taxonomy" id="2320859"/>
    <lineage>
        <taxon>Bacteria</taxon>
        <taxon>Pseudomonadati</taxon>
        <taxon>Pseudomonadota</taxon>
        <taxon>Alphaproteobacteria</taxon>
        <taxon>Acetobacterales</taxon>
        <taxon>Acetobacteraceae</taxon>
        <taxon>Oleomonas</taxon>
    </lineage>
</organism>
<evidence type="ECO:0000259" key="12">
    <source>
        <dbReference type="Pfam" id="PF02558"/>
    </source>
</evidence>
<feature type="domain" description="Ketopantoate reductase C-terminal" evidence="13">
    <location>
        <begin position="178"/>
        <end position="296"/>
    </location>
</feature>
<dbReference type="SUPFAM" id="SSF48179">
    <property type="entry name" value="6-phosphogluconate dehydrogenase C-terminal domain-like"/>
    <property type="match status" value="1"/>
</dbReference>
<comment type="catalytic activity">
    <reaction evidence="10 11">
        <text>(R)-pantoate + NADP(+) = 2-dehydropantoate + NADPH + H(+)</text>
        <dbReference type="Rhea" id="RHEA:16233"/>
        <dbReference type="ChEBI" id="CHEBI:11561"/>
        <dbReference type="ChEBI" id="CHEBI:15378"/>
        <dbReference type="ChEBI" id="CHEBI:15980"/>
        <dbReference type="ChEBI" id="CHEBI:57783"/>
        <dbReference type="ChEBI" id="CHEBI:58349"/>
        <dbReference type="EC" id="1.1.1.169"/>
    </reaction>
</comment>